<dbReference type="OMA" id="QAFCKTQ"/>
<sequence>MFNNQLSAKELYSTNPSQFLQRSGFRTDPEDSAFSSSLSQNNSQVMSSQMDNSQSSSFDMFSQMMMSQQQGCSQQTENANNPQRFYMKYMSKAPLFSKEPDKNPLPRRKSFQEQLDSNKQKAKERDDRDLINTFINLVKECTEEVKSAASDIKKDVDKNISESACQFSSLIQKINEDLKHYHSTLLDAVKVREDKQATLEAMQQDLAAREAKIEVLETQLAAANKQREERVVESVLETYTEQQQKNREQMDKMQEEQQAFCKTQMDRLQQDQQRYLQRCEAEREAAKAAEPQTATGRRDGCGDQLAGVSLPPPVTETDYRPRSWQGLPHYEQSGCNTQMMRSYQDNPGFQNKMRPLQSNASIAQHNDVSIGTVLQPTSASFSNHGNRISLPSTSVAWPMPLENQNKELYLQSSNQCYQGHNPYNQSVVNPQARPAFPTGNSCGQENRPSGLNLQQGNQAPSVMSPPGTSNHQGPWNSNKLKPSPMAAVAPQVKPQEVVHPSREQSNQDDREETGSETPQAAVPKKRKGKKRYQVAVKTKKQPSRAKAKQKSISLERKINMENDQENQPIHGKHRRYIDEAGPTVDVRPTQAKKIHIQPKTNEDIYEYREEEGEKISNSKRKPQGKQTKRVQQASRHQVEEDVQRGSKDLPKQRGPGRQTKKVFNPAAKQPVHQSKLINHLPKATDQDASKCADTDKRAASSVAQKSRGKQKAKSSLTGASSEDGIFSQARVRTYSRGQDARISNAKSSLSHPKLQNQKPKRKRSMKEQKPDVISYGSSSEDEDSESQRPNGNLSQDLSSQDESNDDREEQTMAPVKIQRKTRKQANKKQTDKPVSCLVQPLVSQLDTMPSFSDQEDSSEEMIFSLKLPDSPCLQNSSLKQAKYPRQTEEQVVPIARSSDILSTPYIQLNNEQDSDNESVGTTYSVSVGSGRRLSRHMERKRRLSHYSGSSTSAAMVEITNSLRLQHRKIRRVSSSC</sequence>
<accession>A0A914B0M0</accession>
<feature type="compositionally biased region" description="Basic residues" evidence="2">
    <location>
        <begin position="617"/>
        <end position="628"/>
    </location>
</feature>
<protein>
    <submittedName>
        <fullName evidence="3">Uncharacterized protein</fullName>
    </submittedName>
</protein>
<feature type="region of interest" description="Disordered" evidence="2">
    <location>
        <begin position="910"/>
        <end position="950"/>
    </location>
</feature>
<feature type="compositionally biased region" description="Basic and acidic residues" evidence="2">
    <location>
        <begin position="600"/>
        <end position="616"/>
    </location>
</feature>
<evidence type="ECO:0000256" key="2">
    <source>
        <dbReference type="SAM" id="MobiDB-lite"/>
    </source>
</evidence>
<evidence type="ECO:0000256" key="1">
    <source>
        <dbReference type="SAM" id="Coils"/>
    </source>
</evidence>
<dbReference type="AlphaFoldDB" id="A0A914B0M0"/>
<feature type="compositionally biased region" description="Polar residues" evidence="2">
    <location>
        <begin position="744"/>
        <end position="757"/>
    </location>
</feature>
<feature type="coiled-coil region" evidence="1">
    <location>
        <begin position="192"/>
        <end position="285"/>
    </location>
</feature>
<evidence type="ECO:0000313" key="3">
    <source>
        <dbReference type="EnsemblMetazoa" id="XP_038069453.1"/>
    </source>
</evidence>
<evidence type="ECO:0000313" key="4">
    <source>
        <dbReference type="Proteomes" id="UP000887568"/>
    </source>
</evidence>
<dbReference type="GeneID" id="119738617"/>
<feature type="compositionally biased region" description="Polar residues" evidence="2">
    <location>
        <begin position="12"/>
        <end position="21"/>
    </location>
</feature>
<dbReference type="RefSeq" id="XP_038069453.1">
    <property type="nucleotide sequence ID" value="XM_038213525.1"/>
</dbReference>
<feature type="compositionally biased region" description="Polar residues" evidence="2">
    <location>
        <begin position="787"/>
        <end position="801"/>
    </location>
</feature>
<keyword evidence="4" id="KW-1185">Reference proteome</keyword>
<feature type="compositionally biased region" description="Basic and acidic residues" evidence="2">
    <location>
        <begin position="499"/>
        <end position="508"/>
    </location>
</feature>
<feature type="region of interest" description="Disordered" evidence="2">
    <location>
        <begin position="286"/>
        <end position="327"/>
    </location>
</feature>
<dbReference type="OrthoDB" id="10072259at2759"/>
<feature type="compositionally biased region" description="Basic residues" evidence="2">
    <location>
        <begin position="523"/>
        <end position="549"/>
    </location>
</feature>
<proteinExistence type="predicted"/>
<dbReference type="EnsemblMetazoa" id="XM_038213525.1">
    <property type="protein sequence ID" value="XP_038069453.1"/>
    <property type="gene ID" value="LOC119738617"/>
</dbReference>
<feature type="compositionally biased region" description="Basic and acidic residues" evidence="2">
    <location>
        <begin position="636"/>
        <end position="651"/>
    </location>
</feature>
<feature type="compositionally biased region" description="Low complexity" evidence="2">
    <location>
        <begin position="918"/>
        <end position="931"/>
    </location>
</feature>
<feature type="compositionally biased region" description="Basic and acidic residues" evidence="2">
    <location>
        <begin position="682"/>
        <end position="698"/>
    </location>
</feature>
<feature type="region of interest" description="Disordered" evidence="2">
    <location>
        <begin position="12"/>
        <end position="55"/>
    </location>
</feature>
<feature type="compositionally biased region" description="Basic residues" evidence="2">
    <location>
        <begin position="932"/>
        <end position="944"/>
    </location>
</feature>
<feature type="compositionally biased region" description="Low complexity" evidence="2">
    <location>
        <begin position="32"/>
        <end position="55"/>
    </location>
</feature>
<feature type="region of interest" description="Disordered" evidence="2">
    <location>
        <begin position="421"/>
        <end position="835"/>
    </location>
</feature>
<organism evidence="3 4">
    <name type="scientific">Patiria miniata</name>
    <name type="common">Bat star</name>
    <name type="synonym">Asterina miniata</name>
    <dbReference type="NCBI Taxonomy" id="46514"/>
    <lineage>
        <taxon>Eukaryota</taxon>
        <taxon>Metazoa</taxon>
        <taxon>Echinodermata</taxon>
        <taxon>Eleutherozoa</taxon>
        <taxon>Asterozoa</taxon>
        <taxon>Asteroidea</taxon>
        <taxon>Valvatacea</taxon>
        <taxon>Valvatida</taxon>
        <taxon>Asterinidae</taxon>
        <taxon>Patiria</taxon>
    </lineage>
</organism>
<feature type="compositionally biased region" description="Polar residues" evidence="2">
    <location>
        <begin position="438"/>
        <end position="480"/>
    </location>
</feature>
<feature type="compositionally biased region" description="Basic and acidic residues" evidence="2">
    <location>
        <begin position="116"/>
        <end position="125"/>
    </location>
</feature>
<dbReference type="Proteomes" id="UP000887568">
    <property type="component" value="Unplaced"/>
</dbReference>
<reference evidence="3" key="1">
    <citation type="submission" date="2022-11" db="UniProtKB">
        <authorList>
            <consortium name="EnsemblMetazoa"/>
        </authorList>
    </citation>
    <scope>IDENTIFICATION</scope>
</reference>
<feature type="region of interest" description="Disordered" evidence="2">
    <location>
        <begin position="96"/>
        <end position="125"/>
    </location>
</feature>
<feature type="compositionally biased region" description="Basic residues" evidence="2">
    <location>
        <begin position="817"/>
        <end position="826"/>
    </location>
</feature>
<name>A0A914B0M0_PATMI</name>
<keyword evidence="1" id="KW-0175">Coiled coil</keyword>